<keyword evidence="2" id="KW-1133">Transmembrane helix</keyword>
<accession>K0QZX5</accession>
<keyword evidence="4" id="KW-1185">Reference proteome</keyword>
<feature type="compositionally biased region" description="Polar residues" evidence="1">
    <location>
        <begin position="12"/>
        <end position="22"/>
    </location>
</feature>
<evidence type="ECO:0000256" key="2">
    <source>
        <dbReference type="SAM" id="Phobius"/>
    </source>
</evidence>
<evidence type="ECO:0008006" key="5">
    <source>
        <dbReference type="Google" id="ProtNLM"/>
    </source>
</evidence>
<name>K0QZX5_THAOC</name>
<feature type="transmembrane region" description="Helical" evidence="2">
    <location>
        <begin position="133"/>
        <end position="149"/>
    </location>
</feature>
<evidence type="ECO:0000313" key="3">
    <source>
        <dbReference type="EMBL" id="EJK45273.1"/>
    </source>
</evidence>
<dbReference type="Proteomes" id="UP000266841">
    <property type="component" value="Unassembled WGS sequence"/>
</dbReference>
<feature type="transmembrane region" description="Helical" evidence="2">
    <location>
        <begin position="94"/>
        <end position="113"/>
    </location>
</feature>
<comment type="caution">
    <text evidence="3">The sequence shown here is derived from an EMBL/GenBank/DDBJ whole genome shotgun (WGS) entry which is preliminary data.</text>
</comment>
<reference evidence="3 4" key="1">
    <citation type="journal article" date="2012" name="Genome Biol.">
        <title>Genome and low-iron response of an oceanic diatom adapted to chronic iron limitation.</title>
        <authorList>
            <person name="Lommer M."/>
            <person name="Specht M."/>
            <person name="Roy A.S."/>
            <person name="Kraemer L."/>
            <person name="Andreson R."/>
            <person name="Gutowska M.A."/>
            <person name="Wolf J."/>
            <person name="Bergner S.V."/>
            <person name="Schilhabel M.B."/>
            <person name="Klostermeier U.C."/>
            <person name="Beiko R.G."/>
            <person name="Rosenstiel P."/>
            <person name="Hippler M."/>
            <person name="Laroche J."/>
        </authorList>
    </citation>
    <scope>NUCLEOTIDE SEQUENCE [LARGE SCALE GENOMIC DNA]</scope>
    <source>
        <strain evidence="3 4">CCMP1005</strain>
    </source>
</reference>
<dbReference type="eggNOG" id="ENOG502S0V2">
    <property type="taxonomic scope" value="Eukaryota"/>
</dbReference>
<feature type="transmembrane region" description="Helical" evidence="2">
    <location>
        <begin position="66"/>
        <end position="87"/>
    </location>
</feature>
<gene>
    <name evidence="3" type="ORF">THAOC_36118</name>
</gene>
<dbReference type="OrthoDB" id="200948at2759"/>
<proteinExistence type="predicted"/>
<feature type="non-terminal residue" evidence="3">
    <location>
        <position position="246"/>
    </location>
</feature>
<evidence type="ECO:0000313" key="4">
    <source>
        <dbReference type="Proteomes" id="UP000266841"/>
    </source>
</evidence>
<organism evidence="3 4">
    <name type="scientific">Thalassiosira oceanica</name>
    <name type="common">Marine diatom</name>
    <dbReference type="NCBI Taxonomy" id="159749"/>
    <lineage>
        <taxon>Eukaryota</taxon>
        <taxon>Sar</taxon>
        <taxon>Stramenopiles</taxon>
        <taxon>Ochrophyta</taxon>
        <taxon>Bacillariophyta</taxon>
        <taxon>Coscinodiscophyceae</taxon>
        <taxon>Thalassiosirophycidae</taxon>
        <taxon>Thalassiosirales</taxon>
        <taxon>Thalassiosiraceae</taxon>
        <taxon>Thalassiosira</taxon>
    </lineage>
</organism>
<evidence type="ECO:0000256" key="1">
    <source>
        <dbReference type="SAM" id="MobiDB-lite"/>
    </source>
</evidence>
<sequence>MSDIANPGENALLSNHPSNSLSQDEESPSKQASSQAAMWHRTRRNAMMRKYGDKIGPLERDSSSNALALSLLLISNASLFGLSLLSGRLPWQQVFLLALFPGSMFSLWIHGSLLDKRSNSFLGLKKSVATDRLMFWGSMPSAFGYYLYLKYGHLTHHKNLGDPSSASLKQLFESDRVDFEDGDVLFVSHRMKLKGEVGPAFQVGGRNVTMSISKAGFNSWKEGKLLRNVIAFAASFMYERMMLTIN</sequence>
<keyword evidence="2" id="KW-0472">Membrane</keyword>
<keyword evidence="2" id="KW-0812">Transmembrane</keyword>
<feature type="region of interest" description="Disordered" evidence="1">
    <location>
        <begin position="1"/>
        <end position="40"/>
    </location>
</feature>
<protein>
    <recommendedName>
        <fullName evidence="5">Fatty acid desaturase domain-containing protein</fullName>
    </recommendedName>
</protein>
<dbReference type="AlphaFoldDB" id="K0QZX5"/>
<dbReference type="EMBL" id="AGNL01048640">
    <property type="protein sequence ID" value="EJK45273.1"/>
    <property type="molecule type" value="Genomic_DNA"/>
</dbReference>